<dbReference type="Pfam" id="PF14026">
    <property type="entry name" value="SCO4226-like"/>
    <property type="match status" value="1"/>
</dbReference>
<proteinExistence type="predicted"/>
<dbReference type="EMBL" id="CP060731">
    <property type="protein sequence ID" value="QNN76316.1"/>
    <property type="molecule type" value="Genomic_DNA"/>
</dbReference>
<evidence type="ECO:0000313" key="2">
    <source>
        <dbReference type="Proteomes" id="UP000515838"/>
    </source>
</evidence>
<dbReference type="AlphaFoldDB" id="A0A7G9T891"/>
<organism evidence="1 2">
    <name type="scientific">Pseudoxanthomonas mexicana</name>
    <dbReference type="NCBI Taxonomy" id="128785"/>
    <lineage>
        <taxon>Bacteria</taxon>
        <taxon>Pseudomonadati</taxon>
        <taxon>Pseudomonadota</taxon>
        <taxon>Gammaproteobacteria</taxon>
        <taxon>Lysobacterales</taxon>
        <taxon>Lysobacteraceae</taxon>
        <taxon>Pseudoxanthomonas</taxon>
    </lineage>
</organism>
<reference evidence="1 2" key="1">
    <citation type="submission" date="2020-08" db="EMBL/GenBank/DDBJ databases">
        <title>Streptomycin Non-resistant strain, P. mexicana.</title>
        <authorList>
            <person name="Ganesh-Kumar S."/>
            <person name="Zhe T."/>
            <person name="Yu Z."/>
            <person name="Min Y."/>
        </authorList>
    </citation>
    <scope>NUCLEOTIDE SEQUENCE [LARGE SCALE GENOMIC DNA]</scope>
    <source>
        <strain evidence="1 2">GTZY2</strain>
    </source>
</reference>
<gene>
    <name evidence="1" type="ORF">IAE60_10050</name>
</gene>
<dbReference type="RefSeq" id="WP_187572146.1">
    <property type="nucleotide sequence ID" value="NZ_CP060731.1"/>
</dbReference>
<dbReference type="InterPro" id="IPR025336">
    <property type="entry name" value="SCO4226-like"/>
</dbReference>
<evidence type="ECO:0000313" key="1">
    <source>
        <dbReference type="EMBL" id="QNN76316.1"/>
    </source>
</evidence>
<dbReference type="GeneID" id="81471311"/>
<sequence>MPRYLIERDIQGAGLMTPAELRSVSRTSCRVLDDLGPQIQWEHSYVTDDRIYCVYRAPNEDIVLEHARRGGFPVDRISVVAQVIDPLTAE</sequence>
<name>A0A7G9T891_PSEMX</name>
<accession>A0A7G9T891</accession>
<protein>
    <submittedName>
        <fullName evidence="1">DUF4242 domain-containing protein</fullName>
    </submittedName>
</protein>
<dbReference type="Proteomes" id="UP000515838">
    <property type="component" value="Chromosome"/>
</dbReference>